<dbReference type="EMBL" id="CP047898">
    <property type="protein sequence ID" value="QHK20113.1"/>
    <property type="molecule type" value="Genomic_DNA"/>
</dbReference>
<keyword evidence="1" id="KW-0472">Membrane</keyword>
<dbReference type="KEGG" id="psey:GU243_10640"/>
<dbReference type="Proteomes" id="UP000464186">
    <property type="component" value="Chromosome"/>
</dbReference>
<keyword evidence="1" id="KW-0812">Transmembrane</keyword>
<feature type="transmembrane region" description="Helical" evidence="1">
    <location>
        <begin position="24"/>
        <end position="45"/>
    </location>
</feature>
<name>A0A6P1NM48_9MICC</name>
<organism evidence="2 3">
    <name type="scientific">Pseudarthrobacter psychrotolerans</name>
    <dbReference type="NCBI Taxonomy" id="2697569"/>
    <lineage>
        <taxon>Bacteria</taxon>
        <taxon>Bacillati</taxon>
        <taxon>Actinomycetota</taxon>
        <taxon>Actinomycetes</taxon>
        <taxon>Micrococcales</taxon>
        <taxon>Micrococcaceae</taxon>
        <taxon>Pseudarthrobacter</taxon>
    </lineage>
</organism>
<dbReference type="AlphaFoldDB" id="A0A6P1NM48"/>
<keyword evidence="1" id="KW-1133">Transmembrane helix</keyword>
<gene>
    <name evidence="2" type="ORF">GU243_10640</name>
</gene>
<evidence type="ECO:0000256" key="1">
    <source>
        <dbReference type="SAM" id="Phobius"/>
    </source>
</evidence>
<evidence type="ECO:0000313" key="3">
    <source>
        <dbReference type="Proteomes" id="UP000464186"/>
    </source>
</evidence>
<proteinExistence type="predicted"/>
<accession>A0A6P1NM48</accession>
<sequence length="47" mass="5156">MGKYGGTQYARDSRSELRRRRFQAVSYVALAALAVATVAVVVLALNR</sequence>
<reference evidence="2 3" key="1">
    <citation type="submission" date="2020-01" db="EMBL/GenBank/DDBJ databases">
        <title>Pseudarthrobacter psychrotolerans sp. nov., isolated from antarctic soil.</title>
        <authorList>
            <person name="Shin Y."/>
            <person name="Park W."/>
        </authorList>
    </citation>
    <scope>NUCLEOTIDE SEQUENCE [LARGE SCALE GENOMIC DNA]</scope>
    <source>
        <strain evidence="2 3">YJ56</strain>
    </source>
</reference>
<protein>
    <submittedName>
        <fullName evidence="2">Uncharacterized protein</fullName>
    </submittedName>
</protein>
<evidence type="ECO:0000313" key="2">
    <source>
        <dbReference type="EMBL" id="QHK20113.1"/>
    </source>
</evidence>
<keyword evidence="3" id="KW-1185">Reference proteome</keyword>